<dbReference type="Gene3D" id="3.30.1050.10">
    <property type="entry name" value="SCP2 sterol-binding domain"/>
    <property type="match status" value="1"/>
</dbReference>
<reference evidence="2 3" key="1">
    <citation type="submission" date="2018-11" db="EMBL/GenBank/DDBJ databases">
        <title>Deinococcus shelandsis sp. nov., isolated from South Shetland Islands soil of Antarctica.</title>
        <authorList>
            <person name="Tian J."/>
        </authorList>
    </citation>
    <scope>NUCLEOTIDE SEQUENCE [LARGE SCALE GENOMIC DNA]</scope>
    <source>
        <strain evidence="2 3">S14-83T</strain>
    </source>
</reference>
<evidence type="ECO:0000313" key="2">
    <source>
        <dbReference type="EMBL" id="AZI42017.1"/>
    </source>
</evidence>
<protein>
    <recommendedName>
        <fullName evidence="1">SCP2 domain-containing protein</fullName>
    </recommendedName>
</protein>
<keyword evidence="3" id="KW-1185">Reference proteome</keyword>
<gene>
    <name evidence="2" type="ORF">EHF33_04005</name>
</gene>
<organism evidence="2 3">
    <name type="scientific">Deinococcus psychrotolerans</name>
    <dbReference type="NCBI Taxonomy" id="2489213"/>
    <lineage>
        <taxon>Bacteria</taxon>
        <taxon>Thermotogati</taxon>
        <taxon>Deinococcota</taxon>
        <taxon>Deinococci</taxon>
        <taxon>Deinococcales</taxon>
        <taxon>Deinococcaceae</taxon>
        <taxon>Deinococcus</taxon>
    </lineage>
</organism>
<sequence length="196" mass="20972">MGVPPVMWSCLHSRPQPSRRGCRTCYKAIVGANTLYGHCVSPRAKGEANFAKIPNVPSSLRFSASQLQELLTAVYASADGSQANVLVTRQLVVAFEFRDPELSLSVDGRSGKAVVRSGSGPEAGDTPTPDLTFHLSGDAIDRFWRGELNPVAAMTSGQLRIDGSLLTALALAPALPGLQAHYRQLTADWATEQPQL</sequence>
<dbReference type="KEGG" id="dph:EHF33_04005"/>
<evidence type="ECO:0000313" key="3">
    <source>
        <dbReference type="Proteomes" id="UP000276417"/>
    </source>
</evidence>
<proteinExistence type="predicted"/>
<name>A0A3G8YCR9_9DEIO</name>
<dbReference type="SUPFAM" id="SSF55718">
    <property type="entry name" value="SCP-like"/>
    <property type="match status" value="1"/>
</dbReference>
<evidence type="ECO:0000259" key="1">
    <source>
        <dbReference type="Pfam" id="PF02036"/>
    </source>
</evidence>
<dbReference type="OrthoDB" id="69985at2"/>
<accession>A0A3G8YCR9</accession>
<feature type="domain" description="SCP2" evidence="1">
    <location>
        <begin position="91"/>
        <end position="174"/>
    </location>
</feature>
<dbReference type="EMBL" id="CP034183">
    <property type="protein sequence ID" value="AZI42017.1"/>
    <property type="molecule type" value="Genomic_DNA"/>
</dbReference>
<dbReference type="Pfam" id="PF02036">
    <property type="entry name" value="SCP2"/>
    <property type="match status" value="1"/>
</dbReference>
<dbReference type="Proteomes" id="UP000276417">
    <property type="component" value="Chromosome 1"/>
</dbReference>
<dbReference type="InterPro" id="IPR003033">
    <property type="entry name" value="SCP2_sterol-bd_dom"/>
</dbReference>
<dbReference type="AlphaFoldDB" id="A0A3G8YCR9"/>
<dbReference type="InterPro" id="IPR036527">
    <property type="entry name" value="SCP2_sterol-bd_dom_sf"/>
</dbReference>